<accession>A0ABS2MQM6</accession>
<name>A0ABS2MQM6_9FIRM</name>
<comment type="caution">
    <text evidence="2">The sequence shown here is derived from an EMBL/GenBank/DDBJ whole genome shotgun (WGS) entry which is preliminary data.</text>
</comment>
<reference evidence="2 3" key="1">
    <citation type="submission" date="2021-01" db="EMBL/GenBank/DDBJ databases">
        <title>Genomic Encyclopedia of Type Strains, Phase IV (KMG-IV): sequencing the most valuable type-strain genomes for metagenomic binning, comparative biology and taxonomic classification.</title>
        <authorList>
            <person name="Goeker M."/>
        </authorList>
    </citation>
    <scope>NUCLEOTIDE SEQUENCE [LARGE SCALE GENOMIC DNA]</scope>
    <source>
        <strain evidence="2 3">DSM 24436</strain>
    </source>
</reference>
<dbReference type="EMBL" id="JAFBDT010000007">
    <property type="protein sequence ID" value="MBM7561714.1"/>
    <property type="molecule type" value="Genomic_DNA"/>
</dbReference>
<gene>
    <name evidence="2" type="ORF">JOC49_001255</name>
</gene>
<dbReference type="Pfam" id="PF03883">
    <property type="entry name" value="H2O2_YaaD"/>
    <property type="match status" value="1"/>
</dbReference>
<evidence type="ECO:0000313" key="3">
    <source>
        <dbReference type="Proteomes" id="UP000767854"/>
    </source>
</evidence>
<protein>
    <recommendedName>
        <fullName evidence="1">UPF0246 protein JOC49_001255</fullName>
    </recommendedName>
</protein>
<sequence>MKYLLAPSKKQLVVTANTESVDPSKETQLLINSLKKMTRLEIADLMKIKGALLDAVIEHIHDFQNNNAPCIEVYKGVVFDQLQLADYTDSQKLFLENHFRILSALYGVLTPSTPISPYRLDMTMKPNSMNLYDFWKRTIEDAFREEDFIVSLASKEFEKMLSFHKNKLIQVEFKEHKNGKLKSSGYKAKVLRGQLSHFIIQNKISELESLKAFTFDGYSFDPKRSSDRLMFFVK</sequence>
<dbReference type="HAMAP" id="MF_00652">
    <property type="entry name" value="UPF0246"/>
    <property type="match status" value="1"/>
</dbReference>
<dbReference type="PANTHER" id="PTHR30283">
    <property type="entry name" value="PEROXIDE STRESS RESPONSE PROTEIN YAAA"/>
    <property type="match status" value="1"/>
</dbReference>
<comment type="similarity">
    <text evidence="1">Belongs to the UPF0246 family.</text>
</comment>
<organism evidence="2 3">
    <name type="scientific">Fusibacter tunisiensis</name>
    <dbReference type="NCBI Taxonomy" id="1008308"/>
    <lineage>
        <taxon>Bacteria</taxon>
        <taxon>Bacillati</taxon>
        <taxon>Bacillota</taxon>
        <taxon>Clostridia</taxon>
        <taxon>Eubacteriales</taxon>
        <taxon>Eubacteriales Family XII. Incertae Sedis</taxon>
        <taxon>Fusibacter</taxon>
    </lineage>
</organism>
<proteinExistence type="inferred from homology"/>
<keyword evidence="3" id="KW-1185">Reference proteome</keyword>
<dbReference type="Proteomes" id="UP000767854">
    <property type="component" value="Unassembled WGS sequence"/>
</dbReference>
<dbReference type="PANTHER" id="PTHR30283:SF4">
    <property type="entry name" value="PEROXIDE STRESS RESISTANCE PROTEIN YAAA"/>
    <property type="match status" value="1"/>
</dbReference>
<evidence type="ECO:0000256" key="1">
    <source>
        <dbReference type="HAMAP-Rule" id="MF_00652"/>
    </source>
</evidence>
<dbReference type="InterPro" id="IPR005583">
    <property type="entry name" value="YaaA"/>
</dbReference>
<evidence type="ECO:0000313" key="2">
    <source>
        <dbReference type="EMBL" id="MBM7561714.1"/>
    </source>
</evidence>
<dbReference type="RefSeq" id="WP_204663485.1">
    <property type="nucleotide sequence ID" value="NZ_JAFBDT010000007.1"/>
</dbReference>